<dbReference type="AlphaFoldDB" id="A0A261XZN1"/>
<gene>
    <name evidence="2" type="ORF">BZG36_03822</name>
</gene>
<evidence type="ECO:0008006" key="4">
    <source>
        <dbReference type="Google" id="ProtNLM"/>
    </source>
</evidence>
<dbReference type="EMBL" id="MVBO01000067">
    <property type="protein sequence ID" value="OZJ03827.1"/>
    <property type="molecule type" value="Genomic_DNA"/>
</dbReference>
<protein>
    <recommendedName>
        <fullName evidence="4">Cyanovirin-N domain-containing protein</fullName>
    </recommendedName>
</protein>
<keyword evidence="1" id="KW-0732">Signal</keyword>
<feature type="signal peptide" evidence="1">
    <location>
        <begin position="1"/>
        <end position="22"/>
    </location>
</feature>
<feature type="chain" id="PRO_5012130646" description="Cyanovirin-N domain-containing protein" evidence="1">
    <location>
        <begin position="23"/>
        <end position="123"/>
    </location>
</feature>
<reference evidence="2 3" key="1">
    <citation type="journal article" date="2017" name="Mycologia">
        <title>Bifiguratus adelaidae, gen. et sp. nov., a new member of Mucoromycotina in endophytic and soil-dwelling habitats.</title>
        <authorList>
            <person name="Torres-Cruz T.J."/>
            <person name="Billingsley Tobias T.L."/>
            <person name="Almatruk M."/>
            <person name="Hesse C."/>
            <person name="Kuske C.R."/>
            <person name="Desiro A."/>
            <person name="Benucci G.M."/>
            <person name="Bonito G."/>
            <person name="Stajich J.E."/>
            <person name="Dunlap C."/>
            <person name="Arnold A.E."/>
            <person name="Porras-Alfaro A."/>
        </authorList>
    </citation>
    <scope>NUCLEOTIDE SEQUENCE [LARGE SCALE GENOMIC DNA]</scope>
    <source>
        <strain evidence="2 3">AZ0501</strain>
    </source>
</reference>
<comment type="caution">
    <text evidence="2">The sequence shown here is derived from an EMBL/GenBank/DDBJ whole genome shotgun (WGS) entry which is preliminary data.</text>
</comment>
<keyword evidence="3" id="KW-1185">Reference proteome</keyword>
<name>A0A261XZN1_9FUNG</name>
<proteinExistence type="predicted"/>
<evidence type="ECO:0000313" key="3">
    <source>
        <dbReference type="Proteomes" id="UP000242875"/>
    </source>
</evidence>
<evidence type="ECO:0000256" key="1">
    <source>
        <dbReference type="SAM" id="SignalP"/>
    </source>
</evidence>
<accession>A0A261XZN1</accession>
<sequence>MHTFSLTSFVILAFAAIGAVNGTGTLTQAVVGSTSNGNTINLCTAVNGKVSLIDGSAQLNNCKVTTVQNFNGNAVTLQVVQVVCNSAANQGRTTSSLTNRGFNCVQYSVAPTPFGSGEEQPSE</sequence>
<evidence type="ECO:0000313" key="2">
    <source>
        <dbReference type="EMBL" id="OZJ03827.1"/>
    </source>
</evidence>
<organism evidence="2 3">
    <name type="scientific">Bifiguratus adelaidae</name>
    <dbReference type="NCBI Taxonomy" id="1938954"/>
    <lineage>
        <taxon>Eukaryota</taxon>
        <taxon>Fungi</taxon>
        <taxon>Fungi incertae sedis</taxon>
        <taxon>Mucoromycota</taxon>
        <taxon>Mucoromycotina</taxon>
        <taxon>Endogonomycetes</taxon>
        <taxon>Endogonales</taxon>
        <taxon>Endogonales incertae sedis</taxon>
        <taxon>Bifiguratus</taxon>
    </lineage>
</organism>
<dbReference type="Proteomes" id="UP000242875">
    <property type="component" value="Unassembled WGS sequence"/>
</dbReference>